<dbReference type="EC" id="5.4.99.-" evidence="5"/>
<dbReference type="InterPro" id="IPR020103">
    <property type="entry name" value="PsdUridine_synth_cat_dom_sf"/>
</dbReference>
<dbReference type="CDD" id="cd00165">
    <property type="entry name" value="S4"/>
    <property type="match status" value="1"/>
</dbReference>
<dbReference type="Proteomes" id="UP000806211">
    <property type="component" value="Unassembled WGS sequence"/>
</dbReference>
<evidence type="ECO:0000256" key="3">
    <source>
        <dbReference type="ARBA" id="ARBA00023235"/>
    </source>
</evidence>
<dbReference type="EMBL" id="JADCKF010000001">
    <property type="protein sequence ID" value="MBE5054691.1"/>
    <property type="molecule type" value="Genomic_DNA"/>
</dbReference>
<sequence>MREPKQSAPLTWTVEEDGVLLPFLLSHVKGKSRNNIKSMLSSGQFRVNGKVFTRFDHPLAPGDRVSLAPKQAREEVPALPFPVLYEDKDIIVIDKPAGLLTIANEKEKIRTAYHILTDYMREKEKNGRVFIVHRLDRDTSGVVLFAKNEETKLAFQEDWEGRVRRRGYRALVEGVPDESEGRIRSYLRETRTHLVYSGAPGRDAKEAITRYRVLCSGGGYALLEVDLETGRKNQIRVHMSDLGHPIAGDRQYGAQSRPLGRLCLHAHELTLVDPRTGEERTFSAKEPAAFRRLCRSGSGEGRR</sequence>
<dbReference type="InterPro" id="IPR036986">
    <property type="entry name" value="S4_RNA-bd_sf"/>
</dbReference>
<dbReference type="NCBIfam" id="TIGR00005">
    <property type="entry name" value="rluA_subfam"/>
    <property type="match status" value="1"/>
</dbReference>
<dbReference type="SUPFAM" id="SSF55120">
    <property type="entry name" value="Pseudouridine synthase"/>
    <property type="match status" value="1"/>
</dbReference>
<dbReference type="PANTHER" id="PTHR21600:SF44">
    <property type="entry name" value="RIBOSOMAL LARGE SUBUNIT PSEUDOURIDINE SYNTHASE D"/>
    <property type="match status" value="1"/>
</dbReference>
<dbReference type="RefSeq" id="WP_193535956.1">
    <property type="nucleotide sequence ID" value="NZ_JADCKF010000001.1"/>
</dbReference>
<dbReference type="SUPFAM" id="SSF55174">
    <property type="entry name" value="Alpha-L RNA-binding motif"/>
    <property type="match status" value="1"/>
</dbReference>
<accession>A0ABR9R7N6</accession>
<feature type="domain" description="RNA-binding S4" evidence="6">
    <location>
        <begin position="19"/>
        <end position="80"/>
    </location>
</feature>
<evidence type="ECO:0000259" key="6">
    <source>
        <dbReference type="SMART" id="SM00363"/>
    </source>
</evidence>
<keyword evidence="3 5" id="KW-0413">Isomerase</keyword>
<gene>
    <name evidence="7" type="ORF">INF37_01545</name>
</gene>
<proteinExistence type="inferred from homology"/>
<dbReference type="SMART" id="SM00363">
    <property type="entry name" value="S4"/>
    <property type="match status" value="1"/>
</dbReference>
<evidence type="ECO:0000313" key="7">
    <source>
        <dbReference type="EMBL" id="MBE5054691.1"/>
    </source>
</evidence>
<name>A0ABR9R7N6_9FIRM</name>
<comment type="caution">
    <text evidence="7">The sequence shown here is derived from an EMBL/GenBank/DDBJ whole genome shotgun (WGS) entry which is preliminary data.</text>
</comment>
<dbReference type="Gene3D" id="3.10.290.10">
    <property type="entry name" value="RNA-binding S4 domain"/>
    <property type="match status" value="1"/>
</dbReference>
<evidence type="ECO:0000256" key="2">
    <source>
        <dbReference type="ARBA" id="ARBA00010876"/>
    </source>
</evidence>
<comment type="function">
    <text evidence="5">Responsible for synthesis of pseudouridine from uracil.</text>
</comment>
<evidence type="ECO:0000313" key="8">
    <source>
        <dbReference type="Proteomes" id="UP000806211"/>
    </source>
</evidence>
<dbReference type="InterPro" id="IPR006145">
    <property type="entry name" value="PsdUridine_synth_RsuA/RluA"/>
</dbReference>
<evidence type="ECO:0000256" key="4">
    <source>
        <dbReference type="PROSITE-ProRule" id="PRU00182"/>
    </source>
</evidence>
<protein>
    <recommendedName>
        <fullName evidence="5">Pseudouridine synthase</fullName>
        <ecNumber evidence="5">5.4.99.-</ecNumber>
    </recommendedName>
</protein>
<comment type="catalytic activity">
    <reaction evidence="1 5">
        <text>a uridine in RNA = a pseudouridine in RNA</text>
        <dbReference type="Rhea" id="RHEA:48348"/>
        <dbReference type="Rhea" id="RHEA-COMP:12068"/>
        <dbReference type="Rhea" id="RHEA-COMP:12069"/>
        <dbReference type="ChEBI" id="CHEBI:65314"/>
        <dbReference type="ChEBI" id="CHEBI:65315"/>
    </reaction>
</comment>
<dbReference type="PANTHER" id="PTHR21600">
    <property type="entry name" value="MITOCHONDRIAL RNA PSEUDOURIDINE SYNTHASE"/>
    <property type="match status" value="1"/>
</dbReference>
<keyword evidence="4" id="KW-0694">RNA-binding</keyword>
<dbReference type="InterPro" id="IPR006224">
    <property type="entry name" value="PsdUridine_synth_RluA-like_CS"/>
</dbReference>
<reference evidence="7 8" key="1">
    <citation type="submission" date="2020-10" db="EMBL/GenBank/DDBJ databases">
        <title>ChiBAC.</title>
        <authorList>
            <person name="Zenner C."/>
            <person name="Hitch T.C.A."/>
            <person name="Clavel T."/>
        </authorList>
    </citation>
    <scope>NUCLEOTIDE SEQUENCE [LARGE SCALE GENOMIC DNA]</scope>
    <source>
        <strain evidence="7 8">DSM 107456</strain>
    </source>
</reference>
<dbReference type="InterPro" id="IPR050188">
    <property type="entry name" value="RluA_PseudoU_synthase"/>
</dbReference>
<evidence type="ECO:0000256" key="5">
    <source>
        <dbReference type="RuleBase" id="RU362028"/>
    </source>
</evidence>
<evidence type="ECO:0000256" key="1">
    <source>
        <dbReference type="ARBA" id="ARBA00000073"/>
    </source>
</evidence>
<dbReference type="PROSITE" id="PS50889">
    <property type="entry name" value="S4"/>
    <property type="match status" value="1"/>
</dbReference>
<dbReference type="Gene3D" id="3.30.2350.10">
    <property type="entry name" value="Pseudouridine synthase"/>
    <property type="match status" value="1"/>
</dbReference>
<keyword evidence="8" id="KW-1185">Reference proteome</keyword>
<dbReference type="Pfam" id="PF00849">
    <property type="entry name" value="PseudoU_synth_2"/>
    <property type="match status" value="1"/>
</dbReference>
<comment type="similarity">
    <text evidence="2 5">Belongs to the pseudouridine synthase RluA family.</text>
</comment>
<dbReference type="InterPro" id="IPR002942">
    <property type="entry name" value="S4_RNA-bd"/>
</dbReference>
<dbReference type="InterPro" id="IPR006225">
    <property type="entry name" value="PsdUridine_synth_RluC/D"/>
</dbReference>
<organism evidence="7 8">
    <name type="scientific">Pseudoflavonifractor gallinarum</name>
    <dbReference type="NCBI Taxonomy" id="2779352"/>
    <lineage>
        <taxon>Bacteria</taxon>
        <taxon>Bacillati</taxon>
        <taxon>Bacillota</taxon>
        <taxon>Clostridia</taxon>
        <taxon>Eubacteriales</taxon>
        <taxon>Oscillospiraceae</taxon>
        <taxon>Pseudoflavonifractor</taxon>
    </lineage>
</organism>
<dbReference type="PROSITE" id="PS01129">
    <property type="entry name" value="PSI_RLU"/>
    <property type="match status" value="1"/>
</dbReference>
<dbReference type="CDD" id="cd02869">
    <property type="entry name" value="PseudoU_synth_RluA_like"/>
    <property type="match status" value="1"/>
</dbReference>